<feature type="compositionally biased region" description="Polar residues" evidence="1">
    <location>
        <begin position="1"/>
        <end position="10"/>
    </location>
</feature>
<evidence type="ECO:0000313" key="3">
    <source>
        <dbReference type="Proteomes" id="UP000183561"/>
    </source>
</evidence>
<reference evidence="3" key="1">
    <citation type="submission" date="2016-10" db="EMBL/GenBank/DDBJ databases">
        <authorList>
            <person name="Varghese N."/>
            <person name="Submissions S."/>
        </authorList>
    </citation>
    <scope>NUCLEOTIDE SEQUENCE [LARGE SCALE GENOMIC DNA]</scope>
    <source>
        <strain evidence="3">DSM 44498</strain>
    </source>
</reference>
<evidence type="ECO:0000313" key="2">
    <source>
        <dbReference type="EMBL" id="SEB31722.1"/>
    </source>
</evidence>
<dbReference type="EMBL" id="FNSV01000002">
    <property type="protein sequence ID" value="SEB31722.1"/>
    <property type="molecule type" value="Genomic_DNA"/>
</dbReference>
<name>A0A1H4IEN2_9NOCA</name>
<keyword evidence="3" id="KW-1185">Reference proteome</keyword>
<accession>A0A1H4IEN2</accession>
<dbReference type="Proteomes" id="UP000183561">
    <property type="component" value="Unassembled WGS sequence"/>
</dbReference>
<dbReference type="AlphaFoldDB" id="A0A1H4IEN2"/>
<organism evidence="2 3">
    <name type="scientific">Rhodococcus koreensis</name>
    <dbReference type="NCBI Taxonomy" id="99653"/>
    <lineage>
        <taxon>Bacteria</taxon>
        <taxon>Bacillati</taxon>
        <taxon>Actinomycetota</taxon>
        <taxon>Actinomycetes</taxon>
        <taxon>Mycobacteriales</taxon>
        <taxon>Nocardiaceae</taxon>
        <taxon>Rhodococcus</taxon>
    </lineage>
</organism>
<feature type="region of interest" description="Disordered" evidence="1">
    <location>
        <begin position="1"/>
        <end position="36"/>
    </location>
</feature>
<evidence type="ECO:0000256" key="1">
    <source>
        <dbReference type="SAM" id="MobiDB-lite"/>
    </source>
</evidence>
<proteinExistence type="predicted"/>
<protein>
    <submittedName>
        <fullName evidence="2">Uncharacterized protein</fullName>
    </submittedName>
</protein>
<gene>
    <name evidence="2" type="ORF">SAMN04490239_0421</name>
</gene>
<sequence>MSRATDQGYITATRPVKKNGAVPPKQKTVAFPSRNR</sequence>